<dbReference type="InterPro" id="IPR000859">
    <property type="entry name" value="CUB_dom"/>
</dbReference>
<organism evidence="6 7">
    <name type="scientific">Ramazzottius varieornatus</name>
    <name type="common">Water bear</name>
    <name type="synonym">Tardigrade</name>
    <dbReference type="NCBI Taxonomy" id="947166"/>
    <lineage>
        <taxon>Eukaryota</taxon>
        <taxon>Metazoa</taxon>
        <taxon>Ecdysozoa</taxon>
        <taxon>Tardigrada</taxon>
        <taxon>Eutardigrada</taxon>
        <taxon>Parachela</taxon>
        <taxon>Hypsibioidea</taxon>
        <taxon>Ramazzottiidae</taxon>
        <taxon>Ramazzottius</taxon>
    </lineage>
</organism>
<keyword evidence="7" id="KW-1185">Reference proteome</keyword>
<evidence type="ECO:0000313" key="7">
    <source>
        <dbReference type="Proteomes" id="UP000186922"/>
    </source>
</evidence>
<dbReference type="InterPro" id="IPR009003">
    <property type="entry name" value="Peptidase_S1_PA"/>
</dbReference>
<dbReference type="PROSITE" id="PS50240">
    <property type="entry name" value="TRYPSIN_DOM"/>
    <property type="match status" value="1"/>
</dbReference>
<comment type="caution">
    <text evidence="6">The sequence shown here is derived from an EMBL/GenBank/DDBJ whole genome shotgun (WGS) entry which is preliminary data.</text>
</comment>
<dbReference type="InterPro" id="IPR001314">
    <property type="entry name" value="Peptidase_S1A"/>
</dbReference>
<dbReference type="InterPro" id="IPR002172">
    <property type="entry name" value="LDrepeatLR_classA_rpt"/>
</dbReference>
<dbReference type="CDD" id="cd00041">
    <property type="entry name" value="CUB"/>
    <property type="match status" value="1"/>
</dbReference>
<evidence type="ECO:0000256" key="3">
    <source>
        <dbReference type="PROSITE-ProRule" id="PRU00059"/>
    </source>
</evidence>
<dbReference type="AlphaFoldDB" id="A0A1D1VJ62"/>
<dbReference type="Pfam" id="PF00089">
    <property type="entry name" value="Trypsin"/>
    <property type="match status" value="2"/>
</dbReference>
<protein>
    <recommendedName>
        <fullName evidence="8">CUB domain-containing protein</fullName>
    </recommendedName>
</protein>
<dbReference type="Gene3D" id="2.40.10.10">
    <property type="entry name" value="Trypsin-like serine proteases"/>
    <property type="match status" value="1"/>
</dbReference>
<dbReference type="InterPro" id="IPR001254">
    <property type="entry name" value="Trypsin_dom"/>
</dbReference>
<proteinExistence type="inferred from homology"/>
<evidence type="ECO:0008006" key="8">
    <source>
        <dbReference type="Google" id="ProtNLM"/>
    </source>
</evidence>
<dbReference type="SMART" id="SM00192">
    <property type="entry name" value="LDLa"/>
    <property type="match status" value="1"/>
</dbReference>
<dbReference type="Gene3D" id="2.60.120.290">
    <property type="entry name" value="Spermadhesin, CUB domain"/>
    <property type="match status" value="1"/>
</dbReference>
<dbReference type="FunFam" id="2.40.10.10:FF:000002">
    <property type="entry name" value="Transmembrane protease serine"/>
    <property type="match status" value="1"/>
</dbReference>
<keyword evidence="1" id="KW-1015">Disulfide bond</keyword>
<evidence type="ECO:0000256" key="1">
    <source>
        <dbReference type="ARBA" id="ARBA00023157"/>
    </source>
</evidence>
<dbReference type="PROSITE" id="PS00134">
    <property type="entry name" value="TRYPSIN_HIS"/>
    <property type="match status" value="1"/>
</dbReference>
<dbReference type="PRINTS" id="PR00722">
    <property type="entry name" value="CHYMOTRYPSIN"/>
</dbReference>
<dbReference type="SMART" id="SM00042">
    <property type="entry name" value="CUB"/>
    <property type="match status" value="1"/>
</dbReference>
<dbReference type="GO" id="GO:0004252">
    <property type="term" value="F:serine-type endopeptidase activity"/>
    <property type="evidence" value="ECO:0007669"/>
    <property type="project" value="InterPro"/>
</dbReference>
<dbReference type="SUPFAM" id="SSF57424">
    <property type="entry name" value="LDL receptor-like module"/>
    <property type="match status" value="1"/>
</dbReference>
<feature type="domain" description="CUB" evidence="4">
    <location>
        <begin position="53"/>
        <end position="177"/>
    </location>
</feature>
<reference evidence="6 7" key="1">
    <citation type="journal article" date="2016" name="Nat. Commun.">
        <title>Extremotolerant tardigrade genome and improved radiotolerance of human cultured cells by tardigrade-unique protein.</title>
        <authorList>
            <person name="Hashimoto T."/>
            <person name="Horikawa D.D."/>
            <person name="Saito Y."/>
            <person name="Kuwahara H."/>
            <person name="Kozuka-Hata H."/>
            <person name="Shin-I T."/>
            <person name="Minakuchi Y."/>
            <person name="Ohishi K."/>
            <person name="Motoyama A."/>
            <person name="Aizu T."/>
            <person name="Enomoto A."/>
            <person name="Kondo K."/>
            <person name="Tanaka S."/>
            <person name="Hara Y."/>
            <person name="Koshikawa S."/>
            <person name="Sagara H."/>
            <person name="Miura T."/>
            <person name="Yokobori S."/>
            <person name="Miyagawa K."/>
            <person name="Suzuki Y."/>
            <person name="Kubo T."/>
            <person name="Oyama M."/>
            <person name="Kohara Y."/>
            <person name="Fujiyama A."/>
            <person name="Arakawa K."/>
            <person name="Katayama T."/>
            <person name="Toyoda A."/>
            <person name="Kunieda T."/>
        </authorList>
    </citation>
    <scope>NUCLEOTIDE SEQUENCE [LARGE SCALE GENOMIC DNA]</scope>
    <source>
        <strain evidence="6 7">YOKOZUNA-1</strain>
    </source>
</reference>
<dbReference type="InterPro" id="IPR036055">
    <property type="entry name" value="LDL_receptor-like_sf"/>
</dbReference>
<dbReference type="OrthoDB" id="10059102at2759"/>
<dbReference type="InterPro" id="IPR035914">
    <property type="entry name" value="Sperma_CUB_dom_sf"/>
</dbReference>
<dbReference type="PANTHER" id="PTHR24252:SF7">
    <property type="entry name" value="HYALIN"/>
    <property type="match status" value="1"/>
</dbReference>
<evidence type="ECO:0000259" key="4">
    <source>
        <dbReference type="PROSITE" id="PS01180"/>
    </source>
</evidence>
<comment type="similarity">
    <text evidence="2">Belongs to the peptidase S1 family. CLIP subfamily.</text>
</comment>
<dbReference type="CDD" id="cd00190">
    <property type="entry name" value="Tryp_SPc"/>
    <property type="match status" value="1"/>
</dbReference>
<evidence type="ECO:0000256" key="2">
    <source>
        <dbReference type="ARBA" id="ARBA00024195"/>
    </source>
</evidence>
<evidence type="ECO:0000259" key="5">
    <source>
        <dbReference type="PROSITE" id="PS50240"/>
    </source>
</evidence>
<gene>
    <name evidence="6" type="primary">RvY_10747-1</name>
    <name evidence="6" type="synonym">RvY_10747.1</name>
    <name evidence="6" type="ORF">RvY_10747</name>
</gene>
<accession>A0A1D1VJ62</accession>
<dbReference type="SUPFAM" id="SSF49854">
    <property type="entry name" value="Spermadhesin, CUB domain"/>
    <property type="match status" value="1"/>
</dbReference>
<dbReference type="Pfam" id="PF00431">
    <property type="entry name" value="CUB"/>
    <property type="match status" value="1"/>
</dbReference>
<dbReference type="Proteomes" id="UP000186922">
    <property type="component" value="Unassembled WGS sequence"/>
</dbReference>
<comment type="caution">
    <text evidence="3">Lacks conserved residue(s) required for the propagation of feature annotation.</text>
</comment>
<dbReference type="EMBL" id="BDGG01000005">
    <property type="protein sequence ID" value="GAU99797.1"/>
    <property type="molecule type" value="Genomic_DNA"/>
</dbReference>
<dbReference type="SMART" id="SM00020">
    <property type="entry name" value="Tryp_SPc"/>
    <property type="match status" value="1"/>
</dbReference>
<dbReference type="PANTHER" id="PTHR24252">
    <property type="entry name" value="ACROSIN-RELATED"/>
    <property type="match status" value="1"/>
</dbReference>
<name>A0A1D1VJ62_RAMVA</name>
<evidence type="ECO:0000313" key="6">
    <source>
        <dbReference type="EMBL" id="GAU99797.1"/>
    </source>
</evidence>
<dbReference type="InterPro" id="IPR018114">
    <property type="entry name" value="TRYPSIN_HIS"/>
</dbReference>
<dbReference type="FunFam" id="2.40.10.10:FF:000166">
    <property type="entry name" value="Trypsin"/>
    <property type="match status" value="1"/>
</dbReference>
<dbReference type="InterPro" id="IPR043504">
    <property type="entry name" value="Peptidase_S1_PA_chymotrypsin"/>
</dbReference>
<sequence>MAPPNLNKMAEFAILSSPFLLSEKQWRARDHTTTMWRRAIVLAAFVACVAAQCGPDGALRVEIPAGGIAYIESPNFGLGDYPTNTNCQWIVSSPHSVTMAIEIDSVTFSLESGGSTCGFDYVNIAQVEANGGEVQLGKFCGENGPQQLFASSTIVKVHFRSDNTDTRSGFRLSFKDAACANGFSLCPGSETVCILPSQYCNNVTDCPNGTEEGPLCSAPCGTTTIQPKEDRSGVVGDRGNGKSNRIVGGEEAIPHSLPWQVAFLSSTGSLICGGSIINPQWVMTAAHCCEAYAPLPRNYKVRAGAHVLDATNEIYAKTYNLLKVIVHPSYMRPNVKANDFCLLKIDGVIEFGEHVGAVCLADETDCPAGSAAMTSGWGNQTPWRSTVSSLEDFEEYVQHIDNMEAGLVAQEVDSKFDNPRNNALRQVYVDITTQEYCASRYPGIITPDMICAARSGKDSCQYDSGGPLVQKNAGGKWKLCGVVSFARGCAQPNYPGVYGRINYVKSWILQTIMSQ</sequence>
<dbReference type="SUPFAM" id="SSF50494">
    <property type="entry name" value="Trypsin-like serine proteases"/>
    <property type="match status" value="1"/>
</dbReference>
<dbReference type="GO" id="GO:0006508">
    <property type="term" value="P:proteolysis"/>
    <property type="evidence" value="ECO:0007669"/>
    <property type="project" value="InterPro"/>
</dbReference>
<dbReference type="STRING" id="947166.A0A1D1VJ62"/>
<feature type="domain" description="Peptidase S1" evidence="5">
    <location>
        <begin position="246"/>
        <end position="513"/>
    </location>
</feature>
<dbReference type="PROSITE" id="PS01180">
    <property type="entry name" value="CUB"/>
    <property type="match status" value="1"/>
</dbReference>